<dbReference type="CDD" id="cd04606">
    <property type="entry name" value="CBS_pair_Mg_transporter"/>
    <property type="match status" value="1"/>
</dbReference>
<dbReference type="SUPFAM" id="SSF50346">
    <property type="entry name" value="PRC-barrel domain"/>
    <property type="match status" value="1"/>
</dbReference>
<protein>
    <submittedName>
        <fullName evidence="3">Magnesium transporter MgtE</fullName>
    </submittedName>
</protein>
<dbReference type="Pfam" id="PF03448">
    <property type="entry name" value="MgtE_N"/>
    <property type="match status" value="1"/>
</dbReference>
<name>A0A0N8PP98_9BACL</name>
<dbReference type="Proteomes" id="UP000050482">
    <property type="component" value="Unassembled WGS sequence"/>
</dbReference>
<dbReference type="PANTHER" id="PTHR43773:SF1">
    <property type="entry name" value="MAGNESIUM TRANSPORTER MGTE"/>
    <property type="match status" value="1"/>
</dbReference>
<dbReference type="PROSITE" id="PS51371">
    <property type="entry name" value="CBS"/>
    <property type="match status" value="2"/>
</dbReference>
<dbReference type="InterPro" id="IPR046342">
    <property type="entry name" value="CBS_dom_sf"/>
</dbReference>
<dbReference type="PATRIC" id="fig|471514.4.peg.1981"/>
<organism evidence="3 4">
    <name type="scientific">Alicyclobacillus ferrooxydans</name>
    <dbReference type="NCBI Taxonomy" id="471514"/>
    <lineage>
        <taxon>Bacteria</taxon>
        <taxon>Bacillati</taxon>
        <taxon>Bacillota</taxon>
        <taxon>Bacilli</taxon>
        <taxon>Bacillales</taxon>
        <taxon>Alicyclobacillaceae</taxon>
        <taxon>Alicyclobacillus</taxon>
    </lineage>
</organism>
<evidence type="ECO:0000313" key="4">
    <source>
        <dbReference type="Proteomes" id="UP000050482"/>
    </source>
</evidence>
<dbReference type="InterPro" id="IPR006668">
    <property type="entry name" value="Mg_transptr_MgtE_intracell_dom"/>
</dbReference>
<dbReference type="Gene3D" id="1.25.60.10">
    <property type="entry name" value="MgtE N-terminal domain-like"/>
    <property type="match status" value="1"/>
</dbReference>
<dbReference type="OrthoDB" id="9790355at2"/>
<reference evidence="3 4" key="1">
    <citation type="submission" date="2015-09" db="EMBL/GenBank/DDBJ databases">
        <title>Draft genome sequence of Alicyclobacillus ferrooxydans DSM 22381.</title>
        <authorList>
            <person name="Hemp J."/>
        </authorList>
    </citation>
    <scope>NUCLEOTIDE SEQUENCE [LARGE SCALE GENOMIC DNA]</scope>
    <source>
        <strain evidence="3 4">TC-34</strain>
    </source>
</reference>
<dbReference type="AlphaFoldDB" id="A0A0N8PP98"/>
<dbReference type="GO" id="GO:0015095">
    <property type="term" value="F:magnesium ion transmembrane transporter activity"/>
    <property type="evidence" value="ECO:0007669"/>
    <property type="project" value="InterPro"/>
</dbReference>
<dbReference type="Pfam" id="PF00571">
    <property type="entry name" value="CBS"/>
    <property type="match status" value="2"/>
</dbReference>
<dbReference type="InterPro" id="IPR000644">
    <property type="entry name" value="CBS_dom"/>
</dbReference>
<proteinExistence type="predicted"/>
<evidence type="ECO:0000259" key="2">
    <source>
        <dbReference type="PROSITE" id="PS51371"/>
    </source>
</evidence>
<dbReference type="EMBL" id="LJCO01000046">
    <property type="protein sequence ID" value="KPV43725.1"/>
    <property type="molecule type" value="Genomic_DNA"/>
</dbReference>
<keyword evidence="4" id="KW-1185">Reference proteome</keyword>
<dbReference type="SMART" id="SM00116">
    <property type="entry name" value="CBS"/>
    <property type="match status" value="2"/>
</dbReference>
<dbReference type="InterPro" id="IPR027275">
    <property type="entry name" value="PRC-brl_dom"/>
</dbReference>
<comment type="caution">
    <text evidence="3">The sequence shown here is derived from an EMBL/GenBank/DDBJ whole genome shotgun (WGS) entry which is preliminary data.</text>
</comment>
<dbReference type="SUPFAM" id="SSF158791">
    <property type="entry name" value="MgtE N-terminal domain-like"/>
    <property type="match status" value="1"/>
</dbReference>
<feature type="domain" description="CBS" evidence="2">
    <location>
        <begin position="355"/>
        <end position="412"/>
    </location>
</feature>
<feature type="domain" description="CBS" evidence="2">
    <location>
        <begin position="292"/>
        <end position="354"/>
    </location>
</feature>
<sequence>MIFTFYLSRLLHNRVYDENGRSVGRLQDLVVDANALRPKVIAVQVGRGHDSMQIGFDAVTIEKVNAQYRITCKNVSPVILQMDGTFMLKKHVLDKQLIDIDGRKLVRVNDVRLAMLSGGTFVVAVDVGIEGLLRRLGVAKPVKRMLQPFDVSIPSNLLLWDEIETVHFGQRDIRLSKDLTKLATMHPSDLADILEDLDMKSQLDMFTSLDEETKLNVLEELESEAQVAVLEQMTVREAAAILEKLPSDEAADILDELENARASEILDAMHQESSDAIQTLLQYDEDSVGSIMTTDHLCFSETVEAQEVISSLRQLKPDGDRVYYLYVVDNSNRLIGTVSLRDLIIAEPTATLGSFTNQNIIFVHDTDDTDVLFDIVDKYNLLAVPVVDKTQQLVGVVTVNDVMHTLRRTRKGRF</sequence>
<keyword evidence="1" id="KW-0129">CBS domain</keyword>
<dbReference type="InterPro" id="IPR011033">
    <property type="entry name" value="PRC_barrel-like_sf"/>
</dbReference>
<dbReference type="Pfam" id="PF05239">
    <property type="entry name" value="PRC"/>
    <property type="match status" value="1"/>
</dbReference>
<dbReference type="PANTHER" id="PTHR43773">
    <property type="entry name" value="MAGNESIUM TRANSPORTER MGTE"/>
    <property type="match status" value="1"/>
</dbReference>
<dbReference type="InterPro" id="IPR038076">
    <property type="entry name" value="MgtE_N_sf"/>
</dbReference>
<gene>
    <name evidence="3" type="ORF">AN477_10895</name>
</gene>
<evidence type="ECO:0000313" key="3">
    <source>
        <dbReference type="EMBL" id="KPV43725.1"/>
    </source>
</evidence>
<dbReference type="GO" id="GO:0016020">
    <property type="term" value="C:membrane"/>
    <property type="evidence" value="ECO:0007669"/>
    <property type="project" value="InterPro"/>
</dbReference>
<dbReference type="SUPFAM" id="SSF54631">
    <property type="entry name" value="CBS-domain pair"/>
    <property type="match status" value="1"/>
</dbReference>
<dbReference type="STRING" id="471514.AN477_10895"/>
<dbReference type="SMART" id="SM00924">
    <property type="entry name" value="MgtE_N"/>
    <property type="match status" value="1"/>
</dbReference>
<accession>A0A0N8PP98</accession>
<evidence type="ECO:0000256" key="1">
    <source>
        <dbReference type="PROSITE-ProRule" id="PRU00703"/>
    </source>
</evidence>
<dbReference type="InterPro" id="IPR006669">
    <property type="entry name" value="MgtE_transporter"/>
</dbReference>
<dbReference type="Gene3D" id="3.10.580.10">
    <property type="entry name" value="CBS-domain"/>
    <property type="match status" value="1"/>
</dbReference>